<protein>
    <submittedName>
        <fullName evidence="1">Uncharacterized protein</fullName>
    </submittedName>
</protein>
<dbReference type="EMBL" id="JAHRIP010041272">
    <property type="protein sequence ID" value="MEQ2297027.1"/>
    <property type="molecule type" value="Genomic_DNA"/>
</dbReference>
<proteinExistence type="predicted"/>
<evidence type="ECO:0000313" key="1">
    <source>
        <dbReference type="EMBL" id="MEQ2297027.1"/>
    </source>
</evidence>
<accession>A0ABV0YT31</accession>
<name>A0ABV0YT31_9TELE</name>
<evidence type="ECO:0000313" key="2">
    <source>
        <dbReference type="Proteomes" id="UP001469553"/>
    </source>
</evidence>
<sequence>MSNFVTSRPLHSPIGGVTQEEGWDVKYGKQTRSSQRLSTRFRRSALLQDVVPARVQLDMKIVRPPVLSLVCRVKQIFPAAHRLFCCFFREGEGFQKPQLEVKRGHLPNTQGLIIFEEENCRHEFR</sequence>
<comment type="caution">
    <text evidence="1">The sequence shown here is derived from an EMBL/GenBank/DDBJ whole genome shotgun (WGS) entry which is preliminary data.</text>
</comment>
<reference evidence="1 2" key="1">
    <citation type="submission" date="2021-06" db="EMBL/GenBank/DDBJ databases">
        <authorList>
            <person name="Palmer J.M."/>
        </authorList>
    </citation>
    <scope>NUCLEOTIDE SEQUENCE [LARGE SCALE GENOMIC DNA]</scope>
    <source>
        <strain evidence="1 2">AS_MEX2019</strain>
        <tissue evidence="1">Muscle</tissue>
    </source>
</reference>
<gene>
    <name evidence="1" type="ORF">AMECASPLE_030528</name>
</gene>
<organism evidence="1 2">
    <name type="scientific">Ameca splendens</name>
    <dbReference type="NCBI Taxonomy" id="208324"/>
    <lineage>
        <taxon>Eukaryota</taxon>
        <taxon>Metazoa</taxon>
        <taxon>Chordata</taxon>
        <taxon>Craniata</taxon>
        <taxon>Vertebrata</taxon>
        <taxon>Euteleostomi</taxon>
        <taxon>Actinopterygii</taxon>
        <taxon>Neopterygii</taxon>
        <taxon>Teleostei</taxon>
        <taxon>Neoteleostei</taxon>
        <taxon>Acanthomorphata</taxon>
        <taxon>Ovalentaria</taxon>
        <taxon>Atherinomorphae</taxon>
        <taxon>Cyprinodontiformes</taxon>
        <taxon>Goodeidae</taxon>
        <taxon>Ameca</taxon>
    </lineage>
</organism>
<keyword evidence="2" id="KW-1185">Reference proteome</keyword>
<dbReference type="Proteomes" id="UP001469553">
    <property type="component" value="Unassembled WGS sequence"/>
</dbReference>